<dbReference type="EMBL" id="BSNI01000002">
    <property type="protein sequence ID" value="GLQ17404.1"/>
    <property type="molecule type" value="Genomic_DNA"/>
</dbReference>
<evidence type="ECO:0000313" key="4">
    <source>
        <dbReference type="Proteomes" id="UP001161405"/>
    </source>
</evidence>
<feature type="transmembrane region" description="Helical" evidence="1">
    <location>
        <begin position="36"/>
        <end position="59"/>
    </location>
</feature>
<protein>
    <recommendedName>
        <fullName evidence="5">Secreted protein</fullName>
    </recommendedName>
</protein>
<dbReference type="RefSeq" id="WP_284363546.1">
    <property type="nucleotide sequence ID" value="NZ_BSNI01000002.1"/>
</dbReference>
<feature type="chain" id="PRO_5046770311" description="Secreted protein" evidence="2">
    <location>
        <begin position="21"/>
        <end position="64"/>
    </location>
</feature>
<reference evidence="3" key="2">
    <citation type="submission" date="2023-01" db="EMBL/GenBank/DDBJ databases">
        <title>Draft genome sequence of Maritalea porphyrae strain NBRC 107169.</title>
        <authorList>
            <person name="Sun Q."/>
            <person name="Mori K."/>
        </authorList>
    </citation>
    <scope>NUCLEOTIDE SEQUENCE</scope>
    <source>
        <strain evidence="3">NBRC 107169</strain>
    </source>
</reference>
<feature type="signal peptide" evidence="2">
    <location>
        <begin position="1"/>
        <end position="20"/>
    </location>
</feature>
<evidence type="ECO:0000256" key="2">
    <source>
        <dbReference type="SAM" id="SignalP"/>
    </source>
</evidence>
<gene>
    <name evidence="3" type="ORF">GCM10007879_16530</name>
</gene>
<keyword evidence="1" id="KW-1133">Transmembrane helix</keyword>
<accession>A0ABQ5UQ83</accession>
<keyword evidence="1" id="KW-0812">Transmembrane</keyword>
<evidence type="ECO:0000256" key="1">
    <source>
        <dbReference type="SAM" id="Phobius"/>
    </source>
</evidence>
<keyword evidence="2" id="KW-0732">Signal</keyword>
<reference evidence="3" key="1">
    <citation type="journal article" date="2014" name="Int. J. Syst. Evol. Microbiol.">
        <title>Complete genome of a new Firmicutes species belonging to the dominant human colonic microbiota ('Ruminococcus bicirculans') reveals two chromosomes and a selective capacity to utilize plant glucans.</title>
        <authorList>
            <consortium name="NISC Comparative Sequencing Program"/>
            <person name="Wegmann U."/>
            <person name="Louis P."/>
            <person name="Goesmann A."/>
            <person name="Henrissat B."/>
            <person name="Duncan S.H."/>
            <person name="Flint H.J."/>
        </authorList>
    </citation>
    <scope>NUCLEOTIDE SEQUENCE</scope>
    <source>
        <strain evidence="3">NBRC 107169</strain>
    </source>
</reference>
<keyword evidence="1" id="KW-0472">Membrane</keyword>
<comment type="caution">
    <text evidence="3">The sequence shown here is derived from an EMBL/GenBank/DDBJ whole genome shotgun (WGS) entry which is preliminary data.</text>
</comment>
<proteinExistence type="predicted"/>
<name>A0ABQ5UQ83_9HYPH</name>
<evidence type="ECO:0008006" key="5">
    <source>
        <dbReference type="Google" id="ProtNLM"/>
    </source>
</evidence>
<organism evidence="3 4">
    <name type="scientific">Maritalea porphyrae</name>
    <dbReference type="NCBI Taxonomy" id="880732"/>
    <lineage>
        <taxon>Bacteria</taxon>
        <taxon>Pseudomonadati</taxon>
        <taxon>Pseudomonadota</taxon>
        <taxon>Alphaproteobacteria</taxon>
        <taxon>Hyphomicrobiales</taxon>
        <taxon>Devosiaceae</taxon>
        <taxon>Maritalea</taxon>
    </lineage>
</organism>
<evidence type="ECO:0000313" key="3">
    <source>
        <dbReference type="EMBL" id="GLQ17404.1"/>
    </source>
</evidence>
<dbReference type="Proteomes" id="UP001161405">
    <property type="component" value="Unassembled WGS sequence"/>
</dbReference>
<keyword evidence="4" id="KW-1185">Reference proteome</keyword>
<sequence length="64" mass="6436">MTKIILSAIATLATAGTAFAHSGHTEVVDGHAHTLAELALMSAAPVALGLAVIALVLFARGRKS</sequence>